<reference evidence="2 3" key="1">
    <citation type="journal article" date="2018" name="ISME J.">
        <title>Endosymbiont genomes yield clues of tubeworm success.</title>
        <authorList>
            <person name="Li Y."/>
            <person name="Liles M.R."/>
            <person name="Halanych K.M."/>
        </authorList>
    </citation>
    <scope>NUCLEOTIDE SEQUENCE [LARGE SCALE GENOMIC DNA]</scope>
    <source>
        <strain evidence="2">A1464</strain>
    </source>
</reference>
<evidence type="ECO:0000259" key="1">
    <source>
        <dbReference type="Pfam" id="PF13098"/>
    </source>
</evidence>
<gene>
    <name evidence="2" type="ORF">DIZ80_14400</name>
</gene>
<evidence type="ECO:0000313" key="3">
    <source>
        <dbReference type="Proteomes" id="UP000254266"/>
    </source>
</evidence>
<name>A0A370D8R8_9GAMM</name>
<dbReference type="Pfam" id="PF13098">
    <property type="entry name" value="Thioredoxin_2"/>
    <property type="match status" value="1"/>
</dbReference>
<dbReference type="AlphaFoldDB" id="A0A370D8R8"/>
<dbReference type="Gene3D" id="3.40.30.10">
    <property type="entry name" value="Glutaredoxin"/>
    <property type="match status" value="1"/>
</dbReference>
<sequence length="181" mass="21274">MFKYYSKSSFLFFIFILSVSIQTRIHAEELVFFDQGFGDFSEELETAREEGKAGVFIFFEMDECPFCHRMKTTVLNQPEVVSFYKEHFKIFLVNIDGDVEMTDFQGNVTTQKDFSFKQQRVRATPVFAFFDLDGNRVVKYTGPTSSVEEFIWLGEYMVNGEYKKSSFTRYKRARRKAAITK</sequence>
<dbReference type="InterPro" id="IPR041737">
    <property type="entry name" value="SoxW"/>
</dbReference>
<dbReference type="SUPFAM" id="SSF52833">
    <property type="entry name" value="Thioredoxin-like"/>
    <property type="match status" value="1"/>
</dbReference>
<feature type="domain" description="Thioredoxin-like fold" evidence="1">
    <location>
        <begin position="50"/>
        <end position="150"/>
    </location>
</feature>
<protein>
    <submittedName>
        <fullName evidence="2">Thioredoxin</fullName>
    </submittedName>
</protein>
<evidence type="ECO:0000313" key="2">
    <source>
        <dbReference type="EMBL" id="RDH81291.1"/>
    </source>
</evidence>
<dbReference type="CDD" id="cd02951">
    <property type="entry name" value="SoxW"/>
    <property type="match status" value="1"/>
</dbReference>
<proteinExistence type="predicted"/>
<keyword evidence="3" id="KW-1185">Reference proteome</keyword>
<dbReference type="EMBL" id="QFXC01000013">
    <property type="protein sequence ID" value="RDH81291.1"/>
    <property type="molecule type" value="Genomic_DNA"/>
</dbReference>
<dbReference type="Proteomes" id="UP000254266">
    <property type="component" value="Unassembled WGS sequence"/>
</dbReference>
<comment type="caution">
    <text evidence="2">The sequence shown here is derived from an EMBL/GenBank/DDBJ whole genome shotgun (WGS) entry which is preliminary data.</text>
</comment>
<organism evidence="2 3">
    <name type="scientific">endosymbiont of Galathealinum brachiosum</name>
    <dbReference type="NCBI Taxonomy" id="2200906"/>
    <lineage>
        <taxon>Bacteria</taxon>
        <taxon>Pseudomonadati</taxon>
        <taxon>Pseudomonadota</taxon>
        <taxon>Gammaproteobacteria</taxon>
        <taxon>sulfur-oxidizing symbionts</taxon>
    </lineage>
</organism>
<accession>A0A370D8R8</accession>
<dbReference type="InterPro" id="IPR036249">
    <property type="entry name" value="Thioredoxin-like_sf"/>
</dbReference>
<dbReference type="InterPro" id="IPR012336">
    <property type="entry name" value="Thioredoxin-like_fold"/>
</dbReference>